<comment type="caution">
    <text evidence="8">The sequence shown here is derived from an EMBL/GenBank/DDBJ whole genome shotgun (WGS) entry which is preliminary data.</text>
</comment>
<feature type="transmembrane region" description="Helical" evidence="7">
    <location>
        <begin position="12"/>
        <end position="32"/>
    </location>
</feature>
<name>A0A7Y9U7B4_9BURK</name>
<dbReference type="InterPro" id="IPR052518">
    <property type="entry name" value="CHR_Transporter"/>
</dbReference>
<evidence type="ECO:0000256" key="6">
    <source>
        <dbReference type="ARBA" id="ARBA00023136"/>
    </source>
</evidence>
<evidence type="ECO:0000256" key="7">
    <source>
        <dbReference type="SAM" id="Phobius"/>
    </source>
</evidence>
<dbReference type="AlphaFoldDB" id="A0A7Y9U7B4"/>
<evidence type="ECO:0000313" key="8">
    <source>
        <dbReference type="EMBL" id="NYG34963.1"/>
    </source>
</evidence>
<evidence type="ECO:0000256" key="5">
    <source>
        <dbReference type="ARBA" id="ARBA00022989"/>
    </source>
</evidence>
<dbReference type="InterPro" id="IPR003370">
    <property type="entry name" value="Chromate_transpt"/>
</dbReference>
<evidence type="ECO:0000313" key="9">
    <source>
        <dbReference type="Proteomes" id="UP000518288"/>
    </source>
</evidence>
<dbReference type="PANTHER" id="PTHR43663">
    <property type="entry name" value="CHROMATE TRANSPORT PROTEIN-RELATED"/>
    <property type="match status" value="1"/>
</dbReference>
<sequence>MTALSGADLLQMFLHFLLMSLLSVGGAITTAPDIHRYLVGERHWLTDAQFTDSVALAQAAPGPNLLFIAVLGWNVAGPLGVVAAMSGILLPSSTIAWAATRWGQRRPDHPAVRVFTNGLTPLTVGLLLSTGWVLSQPVLGHGQPGGVVLIGLTVVVMLWTRVSPMWLIGLGAVAGAMGWA</sequence>
<dbReference type="GO" id="GO:0015109">
    <property type="term" value="F:chromate transmembrane transporter activity"/>
    <property type="evidence" value="ECO:0007669"/>
    <property type="project" value="InterPro"/>
</dbReference>
<dbReference type="Pfam" id="PF02417">
    <property type="entry name" value="Chromate_transp"/>
    <property type="match status" value="1"/>
</dbReference>
<comment type="similarity">
    <text evidence="2">Belongs to the chromate ion transporter (CHR) (TC 2.A.51) family.</text>
</comment>
<feature type="transmembrane region" description="Helical" evidence="7">
    <location>
        <begin position="146"/>
        <end position="179"/>
    </location>
</feature>
<keyword evidence="4 7" id="KW-0812">Transmembrane</keyword>
<accession>A0A7Y9U7B4</accession>
<evidence type="ECO:0000256" key="3">
    <source>
        <dbReference type="ARBA" id="ARBA00022475"/>
    </source>
</evidence>
<comment type="subcellular location">
    <subcellularLocation>
        <location evidence="1">Cell membrane</location>
        <topology evidence="1">Multi-pass membrane protein</topology>
    </subcellularLocation>
</comment>
<keyword evidence="3" id="KW-1003">Cell membrane</keyword>
<evidence type="ECO:0000256" key="4">
    <source>
        <dbReference type="ARBA" id="ARBA00022692"/>
    </source>
</evidence>
<feature type="transmembrane region" description="Helical" evidence="7">
    <location>
        <begin position="111"/>
        <end position="134"/>
    </location>
</feature>
<dbReference type="PANTHER" id="PTHR43663:SF1">
    <property type="entry name" value="CHROMATE TRANSPORTER"/>
    <property type="match status" value="1"/>
</dbReference>
<protein>
    <submittedName>
        <fullName evidence="8">Chromate transporter</fullName>
    </submittedName>
</protein>
<keyword evidence="6 7" id="KW-0472">Membrane</keyword>
<reference evidence="8 9" key="1">
    <citation type="submission" date="2020-07" db="EMBL/GenBank/DDBJ databases">
        <title>Genomic Encyclopedia of Archaeal and Bacterial Type Strains, Phase II (KMG-II): from individual species to whole genera.</title>
        <authorList>
            <person name="Goeker M."/>
        </authorList>
    </citation>
    <scope>NUCLEOTIDE SEQUENCE [LARGE SCALE GENOMIC DNA]</scope>
    <source>
        <strain evidence="8 9">DSM 21226</strain>
    </source>
</reference>
<dbReference type="GO" id="GO:0005886">
    <property type="term" value="C:plasma membrane"/>
    <property type="evidence" value="ECO:0007669"/>
    <property type="project" value="UniProtKB-SubCell"/>
</dbReference>
<organism evidence="8 9">
    <name type="scientific">Sphaerotilus montanus</name>
    <dbReference type="NCBI Taxonomy" id="522889"/>
    <lineage>
        <taxon>Bacteria</taxon>
        <taxon>Pseudomonadati</taxon>
        <taxon>Pseudomonadota</taxon>
        <taxon>Betaproteobacteria</taxon>
        <taxon>Burkholderiales</taxon>
        <taxon>Sphaerotilaceae</taxon>
        <taxon>Sphaerotilus</taxon>
    </lineage>
</organism>
<keyword evidence="9" id="KW-1185">Reference proteome</keyword>
<proteinExistence type="inferred from homology"/>
<feature type="transmembrane region" description="Helical" evidence="7">
    <location>
        <begin position="79"/>
        <end position="99"/>
    </location>
</feature>
<dbReference type="EMBL" id="JACCFH010000001">
    <property type="protein sequence ID" value="NYG34963.1"/>
    <property type="molecule type" value="Genomic_DNA"/>
</dbReference>
<evidence type="ECO:0000256" key="2">
    <source>
        <dbReference type="ARBA" id="ARBA00005262"/>
    </source>
</evidence>
<gene>
    <name evidence="8" type="ORF">BDD16_003949</name>
</gene>
<dbReference type="Proteomes" id="UP000518288">
    <property type="component" value="Unassembled WGS sequence"/>
</dbReference>
<evidence type="ECO:0000256" key="1">
    <source>
        <dbReference type="ARBA" id="ARBA00004651"/>
    </source>
</evidence>
<keyword evidence="5 7" id="KW-1133">Transmembrane helix</keyword>
<dbReference type="RefSeq" id="WP_179635541.1">
    <property type="nucleotide sequence ID" value="NZ_CAXYYM010000184.1"/>
</dbReference>